<keyword evidence="2" id="KW-1185">Reference proteome</keyword>
<reference evidence="1 2" key="1">
    <citation type="journal article" date="2022" name="Genome Biol. Evol.">
        <title>The Spruce Budworm Genome: Reconstructing the Evolutionary History of Antifreeze Proteins.</title>
        <authorList>
            <person name="Beliveau C."/>
            <person name="Gagne P."/>
            <person name="Picq S."/>
            <person name="Vernygora O."/>
            <person name="Keeling C.I."/>
            <person name="Pinkney K."/>
            <person name="Doucet D."/>
            <person name="Wen F."/>
            <person name="Johnston J.S."/>
            <person name="Maaroufi H."/>
            <person name="Boyle B."/>
            <person name="Laroche J."/>
            <person name="Dewar K."/>
            <person name="Juretic N."/>
            <person name="Blackburn G."/>
            <person name="Nisole A."/>
            <person name="Brunet B."/>
            <person name="Brandao M."/>
            <person name="Lumley L."/>
            <person name="Duan J."/>
            <person name="Quan G."/>
            <person name="Lucarotti C.J."/>
            <person name="Roe A.D."/>
            <person name="Sperling F.A.H."/>
            <person name="Levesque R.C."/>
            <person name="Cusson M."/>
        </authorList>
    </citation>
    <scope>NUCLEOTIDE SEQUENCE [LARGE SCALE GENOMIC DNA]</scope>
    <source>
        <strain evidence="1">Glfc:IPQL:Cfum</strain>
    </source>
</reference>
<dbReference type="Proteomes" id="UP001064048">
    <property type="component" value="Chromosome 22"/>
</dbReference>
<dbReference type="EMBL" id="CM046122">
    <property type="protein sequence ID" value="KAI8423889.1"/>
    <property type="molecule type" value="Genomic_DNA"/>
</dbReference>
<gene>
    <name evidence="1" type="ORF">MSG28_012887</name>
</gene>
<organism evidence="1 2">
    <name type="scientific">Choristoneura fumiferana</name>
    <name type="common">Spruce budworm moth</name>
    <name type="synonym">Archips fumiferana</name>
    <dbReference type="NCBI Taxonomy" id="7141"/>
    <lineage>
        <taxon>Eukaryota</taxon>
        <taxon>Metazoa</taxon>
        <taxon>Ecdysozoa</taxon>
        <taxon>Arthropoda</taxon>
        <taxon>Hexapoda</taxon>
        <taxon>Insecta</taxon>
        <taxon>Pterygota</taxon>
        <taxon>Neoptera</taxon>
        <taxon>Endopterygota</taxon>
        <taxon>Lepidoptera</taxon>
        <taxon>Glossata</taxon>
        <taxon>Ditrysia</taxon>
        <taxon>Tortricoidea</taxon>
        <taxon>Tortricidae</taxon>
        <taxon>Tortricinae</taxon>
        <taxon>Choristoneura</taxon>
    </lineage>
</organism>
<evidence type="ECO:0000313" key="2">
    <source>
        <dbReference type="Proteomes" id="UP001064048"/>
    </source>
</evidence>
<proteinExistence type="predicted"/>
<protein>
    <submittedName>
        <fullName evidence="1">Uncharacterized protein</fullName>
    </submittedName>
</protein>
<evidence type="ECO:0000313" key="1">
    <source>
        <dbReference type="EMBL" id="KAI8423889.1"/>
    </source>
</evidence>
<name>A0ACC0JIG2_CHOFU</name>
<accession>A0ACC0JIG2</accession>
<comment type="caution">
    <text evidence="1">The sequence shown here is derived from an EMBL/GenBank/DDBJ whole genome shotgun (WGS) entry which is preliminary data.</text>
</comment>
<sequence>MGSKIEYVDSSHLYATNYVRNSKAIGVLWAIFTICYAIISVVAFVTPEWIGDLETEYPRKFGLWQVCRTDEALDDCKGRLDDFFSINGLVFKIATVLVGVAVAAALFTICTMLLFFFCQSTTVFHICGWLQLLSEWRAHNDEVLDQESITESNIVDYNAKTAIMQAFGNIDKQQLENNKRLKQKARDIFRWKVEVERACKAITEEVELLEIERQRLKGASRVLMLPESISKECLDLRSNRFEPDLVADLAEQELIKEMNLVSEVRANLKKTLEQIEQQMAINKAAKHRIEYDWCDKAMAYNTESTNLGLDPKSTTIMFRPGATKFGTFSAPLEYWEFFCRESVQNCEAARQKSCDLRGSLAAILVSGGRKLRNQADKTDMALAETVAITSELCTKLEETLRNTLQRIADMESLIDELKASVQKMDAAMKLAQTRLDNRNNWRPHGESVRDQPHLGLIEEVRKIHETVTSLLGQLNNAERIRSDLLRKRIVLERDIASKRKTLNIDRERVRNGAVALPIRFRTCRLLELFVYHSVF</sequence>